<organism evidence="1 2">
    <name type="scientific">Nocardia pseudobrasiliensis</name>
    <dbReference type="NCBI Taxonomy" id="45979"/>
    <lineage>
        <taxon>Bacteria</taxon>
        <taxon>Bacillati</taxon>
        <taxon>Actinomycetota</taxon>
        <taxon>Actinomycetes</taxon>
        <taxon>Mycobacteriales</taxon>
        <taxon>Nocardiaceae</taxon>
        <taxon>Nocardia</taxon>
    </lineage>
</organism>
<protein>
    <submittedName>
        <fullName evidence="1">Polyketide cyclase/dehydrase/lipid transport protein</fullName>
    </submittedName>
</protein>
<accession>A0A370ICC5</accession>
<proteinExistence type="predicted"/>
<dbReference type="STRING" id="1210086.GCA_001613105_01344"/>
<dbReference type="Pfam" id="PF10604">
    <property type="entry name" value="Polyketide_cyc2"/>
    <property type="match status" value="1"/>
</dbReference>
<dbReference type="RefSeq" id="WP_067993354.1">
    <property type="nucleotide sequence ID" value="NZ_QQBC01000002.1"/>
</dbReference>
<sequence>MVHIHHRGAADVPLGFAFAYASDLRNAPEWLFGITRIDVLGDIPVGVGAVYDGTMKLGPITLHSTVRIVEWEQNSYACAESIAGFETRSTWRLRAVEDGTTEVVVDIDYELPGGFAGKALGHALEPFVQIAAQRSEAALRAVLERRYADAA</sequence>
<dbReference type="SUPFAM" id="SSF55961">
    <property type="entry name" value="Bet v1-like"/>
    <property type="match status" value="1"/>
</dbReference>
<dbReference type="CDD" id="cd07812">
    <property type="entry name" value="SRPBCC"/>
    <property type="match status" value="1"/>
</dbReference>
<dbReference type="EMBL" id="QQBC01000002">
    <property type="protein sequence ID" value="RDI68367.1"/>
    <property type="molecule type" value="Genomic_DNA"/>
</dbReference>
<dbReference type="Gene3D" id="3.30.530.20">
    <property type="match status" value="1"/>
</dbReference>
<evidence type="ECO:0000313" key="2">
    <source>
        <dbReference type="Proteomes" id="UP000254869"/>
    </source>
</evidence>
<keyword evidence="2" id="KW-1185">Reference proteome</keyword>
<evidence type="ECO:0000313" key="1">
    <source>
        <dbReference type="EMBL" id="RDI68367.1"/>
    </source>
</evidence>
<dbReference type="AlphaFoldDB" id="A0A370ICC5"/>
<reference evidence="1 2" key="1">
    <citation type="submission" date="2018-07" db="EMBL/GenBank/DDBJ databases">
        <title>Genomic Encyclopedia of Type Strains, Phase IV (KMG-IV): sequencing the most valuable type-strain genomes for metagenomic binning, comparative biology and taxonomic classification.</title>
        <authorList>
            <person name="Goeker M."/>
        </authorList>
    </citation>
    <scope>NUCLEOTIDE SEQUENCE [LARGE SCALE GENOMIC DNA]</scope>
    <source>
        <strain evidence="1 2">DSM 44290</strain>
    </source>
</reference>
<name>A0A370ICC5_9NOCA</name>
<comment type="caution">
    <text evidence="1">The sequence shown here is derived from an EMBL/GenBank/DDBJ whole genome shotgun (WGS) entry which is preliminary data.</text>
</comment>
<dbReference type="InterPro" id="IPR023393">
    <property type="entry name" value="START-like_dom_sf"/>
</dbReference>
<dbReference type="InterPro" id="IPR019587">
    <property type="entry name" value="Polyketide_cyclase/dehydratase"/>
</dbReference>
<dbReference type="Proteomes" id="UP000254869">
    <property type="component" value="Unassembled WGS sequence"/>
</dbReference>
<gene>
    <name evidence="1" type="ORF">DFR76_102768</name>
</gene>